<dbReference type="InterPro" id="IPR028098">
    <property type="entry name" value="Glyco_trans_4-like_N"/>
</dbReference>
<evidence type="ECO:0000259" key="1">
    <source>
        <dbReference type="Pfam" id="PF00534"/>
    </source>
</evidence>
<dbReference type="PANTHER" id="PTHR45947">
    <property type="entry name" value="SULFOQUINOVOSYL TRANSFERASE SQD2"/>
    <property type="match status" value="1"/>
</dbReference>
<sequence length="369" mass="42071">MMMAKKLKVLHVQLLPLLSGVQRVTLNEITALSNEFNYSLVCSTNGPLTQALSDYKVNIFYVNELCREISAIKDFRAIIKLYKLIKKEKYDVVHTHSSKTGVLGRLAAKLAGVTQVIHTVHGFSFPAASSKKQYAVYFSMEWIAKFFTDNLIVLNKDDYDIAINKLRYSPAKVHLIANGIDVTKFVPVTKKRISNKLKVIMVGRLSEQKDPHTLLKAMKEVMKVNSNVTLTYVGDGELRAQLEQESFDFKENIFFHGWSNDIAKLLSEHDLFVLPSLWEGMPLAILEALSCGLPCIVSDIPGNKNLVVNGYNGRLFEPKNHIQLAEIIKLYANEYDDYHRQSVNAREFVVDNYTLERRNKMVKYLYSKI</sequence>
<dbReference type="Proteomes" id="UP001164536">
    <property type="component" value="Chromosome"/>
</dbReference>
<dbReference type="Pfam" id="PF00534">
    <property type="entry name" value="Glycos_transf_1"/>
    <property type="match status" value="1"/>
</dbReference>
<accession>A0ABY7L5E1</accession>
<feature type="domain" description="Glycosyltransferase subfamily 4-like N-terminal" evidence="2">
    <location>
        <begin position="19"/>
        <end position="183"/>
    </location>
</feature>
<dbReference type="InterPro" id="IPR001296">
    <property type="entry name" value="Glyco_trans_1"/>
</dbReference>
<evidence type="ECO:0000313" key="4">
    <source>
        <dbReference type="Proteomes" id="UP001164536"/>
    </source>
</evidence>
<keyword evidence="4" id="KW-1185">Reference proteome</keyword>
<dbReference type="Gene3D" id="3.40.50.2000">
    <property type="entry name" value="Glycogen Phosphorylase B"/>
    <property type="match status" value="2"/>
</dbReference>
<dbReference type="EMBL" id="CP114564">
    <property type="protein sequence ID" value="WAZ58924.1"/>
    <property type="molecule type" value="Genomic_DNA"/>
</dbReference>
<dbReference type="RefSeq" id="WP_226791411.1">
    <property type="nucleotide sequence ID" value="NZ_CP114564.1"/>
</dbReference>
<dbReference type="CDD" id="cd03808">
    <property type="entry name" value="GT4_CapM-like"/>
    <property type="match status" value="1"/>
</dbReference>
<protein>
    <submittedName>
        <fullName evidence="3">Glycosyltransferase family 4 protein</fullName>
    </submittedName>
</protein>
<gene>
    <name evidence="3" type="ORF">O4000_08500</name>
</gene>
<feature type="domain" description="Glycosyl transferase family 1" evidence="1">
    <location>
        <begin position="194"/>
        <end position="347"/>
    </location>
</feature>
<dbReference type="PANTHER" id="PTHR45947:SF3">
    <property type="entry name" value="SULFOQUINOVOSYL TRANSFERASE SQD2"/>
    <property type="match status" value="1"/>
</dbReference>
<name>A0ABY7L5E1_CITFR</name>
<organism evidence="3 4">
    <name type="scientific">Citrobacter freundii</name>
    <dbReference type="NCBI Taxonomy" id="546"/>
    <lineage>
        <taxon>Bacteria</taxon>
        <taxon>Pseudomonadati</taxon>
        <taxon>Pseudomonadota</taxon>
        <taxon>Gammaproteobacteria</taxon>
        <taxon>Enterobacterales</taxon>
        <taxon>Enterobacteriaceae</taxon>
        <taxon>Citrobacter</taxon>
        <taxon>Citrobacter freundii complex</taxon>
    </lineage>
</organism>
<evidence type="ECO:0000259" key="2">
    <source>
        <dbReference type="Pfam" id="PF13439"/>
    </source>
</evidence>
<dbReference type="InterPro" id="IPR050194">
    <property type="entry name" value="Glycosyltransferase_grp1"/>
</dbReference>
<reference evidence="3" key="1">
    <citation type="submission" date="2022-12" db="EMBL/GenBank/DDBJ databases">
        <title>2953647.</title>
        <authorList>
            <person name="Hergert J."/>
            <person name="Casey R."/>
            <person name="Wagner J."/>
            <person name="Young E.L."/>
            <person name="Oakeson K.F."/>
        </authorList>
    </citation>
    <scope>NUCLEOTIDE SEQUENCE</scope>
    <source>
        <strain evidence="3">2953647</strain>
    </source>
</reference>
<dbReference type="SUPFAM" id="SSF53756">
    <property type="entry name" value="UDP-Glycosyltransferase/glycogen phosphorylase"/>
    <property type="match status" value="1"/>
</dbReference>
<proteinExistence type="predicted"/>
<dbReference type="Pfam" id="PF13439">
    <property type="entry name" value="Glyco_transf_4"/>
    <property type="match status" value="1"/>
</dbReference>
<evidence type="ECO:0000313" key="3">
    <source>
        <dbReference type="EMBL" id="WAZ58924.1"/>
    </source>
</evidence>